<feature type="compositionally biased region" description="Polar residues" evidence="1">
    <location>
        <begin position="262"/>
        <end position="275"/>
    </location>
</feature>
<keyword evidence="3" id="KW-1185">Reference proteome</keyword>
<evidence type="ECO:0000313" key="2">
    <source>
        <dbReference type="EMBL" id="TGO16194.1"/>
    </source>
</evidence>
<accession>A0A4Z1EUR6</accession>
<gene>
    <name evidence="2" type="ORF">BTUL_0031g00600</name>
</gene>
<name>A0A4Z1EUR6_9HELO</name>
<organism evidence="2 3">
    <name type="scientific">Botrytis tulipae</name>
    <dbReference type="NCBI Taxonomy" id="87230"/>
    <lineage>
        <taxon>Eukaryota</taxon>
        <taxon>Fungi</taxon>
        <taxon>Dikarya</taxon>
        <taxon>Ascomycota</taxon>
        <taxon>Pezizomycotina</taxon>
        <taxon>Leotiomycetes</taxon>
        <taxon>Helotiales</taxon>
        <taxon>Sclerotiniaceae</taxon>
        <taxon>Botrytis</taxon>
    </lineage>
</organism>
<proteinExistence type="predicted"/>
<reference evidence="2 3" key="1">
    <citation type="submission" date="2017-12" db="EMBL/GenBank/DDBJ databases">
        <title>Comparative genomics of Botrytis spp.</title>
        <authorList>
            <person name="Valero-Jimenez C.A."/>
            <person name="Tapia P."/>
            <person name="Veloso J."/>
            <person name="Silva-Moreno E."/>
            <person name="Staats M."/>
            <person name="Valdes J.H."/>
            <person name="Van Kan J.A.L."/>
        </authorList>
    </citation>
    <scope>NUCLEOTIDE SEQUENCE [LARGE SCALE GENOMIC DNA]</scope>
    <source>
        <strain evidence="2 3">Bt9001</strain>
    </source>
</reference>
<dbReference type="OrthoDB" id="3514752at2759"/>
<comment type="caution">
    <text evidence="2">The sequence shown here is derived from an EMBL/GenBank/DDBJ whole genome shotgun (WGS) entry which is preliminary data.</text>
</comment>
<dbReference type="EMBL" id="PQXH01000031">
    <property type="protein sequence ID" value="TGO16194.1"/>
    <property type="molecule type" value="Genomic_DNA"/>
</dbReference>
<protein>
    <submittedName>
        <fullName evidence="2">Uncharacterized protein</fullName>
    </submittedName>
</protein>
<evidence type="ECO:0000256" key="1">
    <source>
        <dbReference type="SAM" id="MobiDB-lite"/>
    </source>
</evidence>
<sequence>MSEMQRRMDSSGLTPFPNLDTTSILGIERRPMSLEQQQTWTAWEGGLLLLVIDWYSGGESVASQCKALWIAHEDRISVQSVFSNWAVFLDNQVNGLEPSEVLTQGLQYFIENVDRCWRRLQNIKFREHAVIALFQNILPLTETLEAEFDVKICYIKHNKLPGLHDQTYGVHVNDGTWGQYKVHFPRLYLANFPALELWHILAEKRKERERLYNLAIRQTNHVLGLGLPVVDLWDPGLQEVFGVIRRETETETETEMETNTNRARQSSELANAHLS</sequence>
<evidence type="ECO:0000313" key="3">
    <source>
        <dbReference type="Proteomes" id="UP000297777"/>
    </source>
</evidence>
<feature type="region of interest" description="Disordered" evidence="1">
    <location>
        <begin position="248"/>
        <end position="275"/>
    </location>
</feature>
<dbReference type="AlphaFoldDB" id="A0A4Z1EUR6"/>
<dbReference type="Proteomes" id="UP000297777">
    <property type="component" value="Unassembled WGS sequence"/>
</dbReference>